<protein>
    <recommendedName>
        <fullName evidence="4">DUF4136 domain-containing protein</fullName>
    </recommendedName>
</protein>
<evidence type="ECO:0000313" key="2">
    <source>
        <dbReference type="EMBL" id="MBN7801085.1"/>
    </source>
</evidence>
<evidence type="ECO:0000313" key="3">
    <source>
        <dbReference type="Proteomes" id="UP000664698"/>
    </source>
</evidence>
<dbReference type="Proteomes" id="UP000664698">
    <property type="component" value="Unassembled WGS sequence"/>
</dbReference>
<reference evidence="2 3" key="1">
    <citation type="submission" date="2021-03" db="EMBL/GenBank/DDBJ databases">
        <title>novel species isolated from a fishpond in China.</title>
        <authorList>
            <person name="Lu H."/>
            <person name="Cai Z."/>
        </authorList>
    </citation>
    <scope>NUCLEOTIDE SEQUENCE [LARGE SCALE GENOMIC DNA]</scope>
    <source>
        <strain evidence="2 3">JCM 31546</strain>
    </source>
</reference>
<accession>A0ABS3BP68</accession>
<organism evidence="2 3">
    <name type="scientific">Algoriphagus aestuariicola</name>
    <dbReference type="NCBI Taxonomy" id="1852016"/>
    <lineage>
        <taxon>Bacteria</taxon>
        <taxon>Pseudomonadati</taxon>
        <taxon>Bacteroidota</taxon>
        <taxon>Cytophagia</taxon>
        <taxon>Cytophagales</taxon>
        <taxon>Cyclobacteriaceae</taxon>
        <taxon>Algoriphagus</taxon>
    </lineage>
</organism>
<sequence>MKRIPLLLVLWSLLFCSCQEEVEPETVFGRYVVQSIVADQAIDLSGEGVPAADLLSQFESMRIWQQSIFVSLYSTRDFNVGYPQVVFTIPFQLDEDPKLGFGNGSFGRRADISSDGRVSLDWSLAPDFPQPDQLHQSIWVEEIRLLDNADKELEVVLHQTFFDQAQREWVQAKVVYQFLLEES</sequence>
<proteinExistence type="predicted"/>
<feature type="signal peptide" evidence="1">
    <location>
        <begin position="1"/>
        <end position="20"/>
    </location>
</feature>
<dbReference type="RefSeq" id="WP_206569064.1">
    <property type="nucleotide sequence ID" value="NZ_JAFKCW010000002.1"/>
</dbReference>
<evidence type="ECO:0008006" key="4">
    <source>
        <dbReference type="Google" id="ProtNLM"/>
    </source>
</evidence>
<dbReference type="PROSITE" id="PS51257">
    <property type="entry name" value="PROKAR_LIPOPROTEIN"/>
    <property type="match status" value="1"/>
</dbReference>
<keyword evidence="1" id="KW-0732">Signal</keyword>
<evidence type="ECO:0000256" key="1">
    <source>
        <dbReference type="SAM" id="SignalP"/>
    </source>
</evidence>
<feature type="chain" id="PRO_5046659558" description="DUF4136 domain-containing protein" evidence="1">
    <location>
        <begin position="21"/>
        <end position="183"/>
    </location>
</feature>
<comment type="caution">
    <text evidence="2">The sequence shown here is derived from an EMBL/GenBank/DDBJ whole genome shotgun (WGS) entry which is preliminary data.</text>
</comment>
<gene>
    <name evidence="2" type="ORF">J0A67_09440</name>
</gene>
<name>A0ABS3BP68_9BACT</name>
<keyword evidence="3" id="KW-1185">Reference proteome</keyword>
<dbReference type="EMBL" id="JAFKCW010000002">
    <property type="protein sequence ID" value="MBN7801085.1"/>
    <property type="molecule type" value="Genomic_DNA"/>
</dbReference>